<dbReference type="PANTHER" id="PTHR14187:SF5">
    <property type="entry name" value="HEAT SHOCK 70 KDA PROTEIN 12A"/>
    <property type="match status" value="1"/>
</dbReference>
<dbReference type="OrthoDB" id="2963168at2759"/>
<dbReference type="PANTHER" id="PTHR14187">
    <property type="entry name" value="ALPHA KINASE/ELONGATION FACTOR 2 KINASE"/>
    <property type="match status" value="1"/>
</dbReference>
<dbReference type="AlphaFoldDB" id="A0A9P6AHN7"/>
<keyword evidence="3" id="KW-1185">Reference proteome</keyword>
<comment type="caution">
    <text evidence="2">The sequence shown here is derived from an EMBL/GenBank/DDBJ whole genome shotgun (WGS) entry which is preliminary data.</text>
</comment>
<proteinExistence type="predicted"/>
<dbReference type="CDD" id="cd10170">
    <property type="entry name" value="ASKHA_NBD_HSP70"/>
    <property type="match status" value="1"/>
</dbReference>
<feature type="region of interest" description="Disordered" evidence="1">
    <location>
        <begin position="1"/>
        <end position="28"/>
    </location>
</feature>
<sequence>MPGGKYPLSGSSPSSPENFPRTIQPDPNPSQGRMCVAVDFGAVLSGVACGQSLDKVQQILWPGPHRRVPTSLVYDAQGRVVAWGHKSHVVELERGWIRCEMFKPWLYLNGALDHFPSMFPVRVTHFNISKGPIDVVTDYLRELWLNAKPRILKRGYTKEALQSADIWLPIPATWNVRTGEMMRDAAYAAGLVAPEGSQEYAGGRDRLHLISDLEAGAVHCVLWKDLRLKPNQSFMVCNAGSGIMDTAIYQILGNVTQILERCASSRASCGLHFLDIYFRAYLSEWHRNRNVRLSPENLARYMHAFTYSQKLEFNGKQDERHLYFECFDPSDYYSTDLPDDEFFQGQLMVPVNDLRERVFDPIVNEVLRLLEAQLKRGGSVDALLLVGEFSASPYLFDRIRDTFHGRMRGRILNPMDPDIAVSLGAVQAGLAGRLIPRPIGAPTVIAPKSYIIGIGPNVAISPGGNCSSGNPAGVMMDFNKVFEYYLVVKGALLKKGEPVLHEFTKTSSSPSDSVFVARIYSSDSAEVRTDTSGGDLEHLHDWEIDISHTSLFKHNAQNSPGNRFDTVFDIGIEIDSQGE</sequence>
<accession>A0A9P6AHN7</accession>
<name>A0A9P6AHN7_9AGAM</name>
<dbReference type="InterPro" id="IPR043129">
    <property type="entry name" value="ATPase_NBD"/>
</dbReference>
<dbReference type="SUPFAM" id="SSF53067">
    <property type="entry name" value="Actin-like ATPase domain"/>
    <property type="match status" value="2"/>
</dbReference>
<dbReference type="Gene3D" id="3.30.420.40">
    <property type="match status" value="2"/>
</dbReference>
<dbReference type="EMBL" id="MU129133">
    <property type="protein sequence ID" value="KAF9505886.1"/>
    <property type="molecule type" value="Genomic_DNA"/>
</dbReference>
<protein>
    <submittedName>
        <fullName evidence="2">Uncharacterized protein</fullName>
    </submittedName>
</protein>
<evidence type="ECO:0000313" key="2">
    <source>
        <dbReference type="EMBL" id="KAF9505886.1"/>
    </source>
</evidence>
<organism evidence="2 3">
    <name type="scientific">Hydnum rufescens UP504</name>
    <dbReference type="NCBI Taxonomy" id="1448309"/>
    <lineage>
        <taxon>Eukaryota</taxon>
        <taxon>Fungi</taxon>
        <taxon>Dikarya</taxon>
        <taxon>Basidiomycota</taxon>
        <taxon>Agaricomycotina</taxon>
        <taxon>Agaricomycetes</taxon>
        <taxon>Cantharellales</taxon>
        <taxon>Hydnaceae</taxon>
        <taxon>Hydnum</taxon>
    </lineage>
</organism>
<evidence type="ECO:0000256" key="1">
    <source>
        <dbReference type="SAM" id="MobiDB-lite"/>
    </source>
</evidence>
<gene>
    <name evidence="2" type="ORF">BS47DRAFT_1306012</name>
</gene>
<reference evidence="2" key="1">
    <citation type="journal article" date="2020" name="Nat. Commun.">
        <title>Large-scale genome sequencing of mycorrhizal fungi provides insights into the early evolution of symbiotic traits.</title>
        <authorList>
            <person name="Miyauchi S."/>
            <person name="Kiss E."/>
            <person name="Kuo A."/>
            <person name="Drula E."/>
            <person name="Kohler A."/>
            <person name="Sanchez-Garcia M."/>
            <person name="Morin E."/>
            <person name="Andreopoulos B."/>
            <person name="Barry K.W."/>
            <person name="Bonito G."/>
            <person name="Buee M."/>
            <person name="Carver A."/>
            <person name="Chen C."/>
            <person name="Cichocki N."/>
            <person name="Clum A."/>
            <person name="Culley D."/>
            <person name="Crous P.W."/>
            <person name="Fauchery L."/>
            <person name="Girlanda M."/>
            <person name="Hayes R.D."/>
            <person name="Keri Z."/>
            <person name="LaButti K."/>
            <person name="Lipzen A."/>
            <person name="Lombard V."/>
            <person name="Magnuson J."/>
            <person name="Maillard F."/>
            <person name="Murat C."/>
            <person name="Nolan M."/>
            <person name="Ohm R.A."/>
            <person name="Pangilinan J."/>
            <person name="Pereira M.F."/>
            <person name="Perotto S."/>
            <person name="Peter M."/>
            <person name="Pfister S."/>
            <person name="Riley R."/>
            <person name="Sitrit Y."/>
            <person name="Stielow J.B."/>
            <person name="Szollosi G."/>
            <person name="Zifcakova L."/>
            <person name="Stursova M."/>
            <person name="Spatafora J.W."/>
            <person name="Tedersoo L."/>
            <person name="Vaario L.M."/>
            <person name="Yamada A."/>
            <person name="Yan M."/>
            <person name="Wang P."/>
            <person name="Xu J."/>
            <person name="Bruns T."/>
            <person name="Baldrian P."/>
            <person name="Vilgalys R."/>
            <person name="Dunand C."/>
            <person name="Henrissat B."/>
            <person name="Grigoriev I.V."/>
            <person name="Hibbett D."/>
            <person name="Nagy L.G."/>
            <person name="Martin F.M."/>
        </authorList>
    </citation>
    <scope>NUCLEOTIDE SEQUENCE</scope>
    <source>
        <strain evidence="2">UP504</strain>
    </source>
</reference>
<evidence type="ECO:0000313" key="3">
    <source>
        <dbReference type="Proteomes" id="UP000886523"/>
    </source>
</evidence>
<dbReference type="Gene3D" id="3.90.640.10">
    <property type="entry name" value="Actin, Chain A, domain 4"/>
    <property type="match status" value="1"/>
</dbReference>
<dbReference type="Proteomes" id="UP000886523">
    <property type="component" value="Unassembled WGS sequence"/>
</dbReference>